<name>A0A932GN26_UNCTE</name>
<dbReference type="HAMAP" id="MF_00527">
    <property type="entry name" value="3MGH"/>
    <property type="match status" value="1"/>
</dbReference>
<dbReference type="GO" id="GO:0003677">
    <property type="term" value="F:DNA binding"/>
    <property type="evidence" value="ECO:0007669"/>
    <property type="project" value="InterPro"/>
</dbReference>
<keyword evidence="4 5" id="KW-0234">DNA repair</keyword>
<dbReference type="EMBL" id="JACPSX010000047">
    <property type="protein sequence ID" value="MBI3014009.1"/>
    <property type="molecule type" value="Genomic_DNA"/>
</dbReference>
<comment type="caution">
    <text evidence="6">The sequence shown here is derived from an EMBL/GenBank/DDBJ whole genome shotgun (WGS) entry which is preliminary data.</text>
</comment>
<dbReference type="Proteomes" id="UP000741360">
    <property type="component" value="Unassembled WGS sequence"/>
</dbReference>
<evidence type="ECO:0000256" key="5">
    <source>
        <dbReference type="HAMAP-Rule" id="MF_00527"/>
    </source>
</evidence>
<dbReference type="PANTHER" id="PTHR10429">
    <property type="entry name" value="DNA-3-METHYLADENINE GLYCOSYLASE"/>
    <property type="match status" value="1"/>
</dbReference>
<dbReference type="InterPro" id="IPR011034">
    <property type="entry name" value="Formyl_transferase-like_C_sf"/>
</dbReference>
<protein>
    <recommendedName>
        <fullName evidence="5">Putative 3-methyladenine DNA glycosylase</fullName>
        <ecNumber evidence="5">3.2.2.-</ecNumber>
    </recommendedName>
</protein>
<dbReference type="NCBIfam" id="NF002003">
    <property type="entry name" value="PRK00802.1-3"/>
    <property type="match status" value="1"/>
</dbReference>
<dbReference type="FunFam" id="3.10.300.10:FF:000001">
    <property type="entry name" value="Putative 3-methyladenine DNA glycosylase"/>
    <property type="match status" value="1"/>
</dbReference>
<organism evidence="6 7">
    <name type="scientific">Tectimicrobiota bacterium</name>
    <dbReference type="NCBI Taxonomy" id="2528274"/>
    <lineage>
        <taxon>Bacteria</taxon>
        <taxon>Pseudomonadati</taxon>
        <taxon>Nitrospinota/Tectimicrobiota group</taxon>
        <taxon>Candidatus Tectimicrobiota</taxon>
    </lineage>
</organism>
<comment type="similarity">
    <text evidence="1 5">Belongs to the DNA glycosylase MPG family.</text>
</comment>
<keyword evidence="2 5" id="KW-0227">DNA damage</keyword>
<evidence type="ECO:0000313" key="7">
    <source>
        <dbReference type="Proteomes" id="UP000741360"/>
    </source>
</evidence>
<accession>A0A932GN26</accession>
<dbReference type="GO" id="GO:0003905">
    <property type="term" value="F:alkylbase DNA N-glycosylase activity"/>
    <property type="evidence" value="ECO:0007669"/>
    <property type="project" value="InterPro"/>
</dbReference>
<dbReference type="Pfam" id="PF02245">
    <property type="entry name" value="Pur_DNA_glyco"/>
    <property type="match status" value="1"/>
</dbReference>
<reference evidence="6" key="1">
    <citation type="submission" date="2020-07" db="EMBL/GenBank/DDBJ databases">
        <title>Huge and variable diversity of episymbiotic CPR bacteria and DPANN archaea in groundwater ecosystems.</title>
        <authorList>
            <person name="He C.Y."/>
            <person name="Keren R."/>
            <person name="Whittaker M."/>
            <person name="Farag I.F."/>
            <person name="Doudna J."/>
            <person name="Cate J.H.D."/>
            <person name="Banfield J.F."/>
        </authorList>
    </citation>
    <scope>NUCLEOTIDE SEQUENCE</scope>
    <source>
        <strain evidence="6">NC_groundwater_717_Ag_S-0.2um_59_8</strain>
    </source>
</reference>
<dbReference type="EC" id="3.2.2.-" evidence="5"/>
<keyword evidence="3 5" id="KW-0378">Hydrolase</keyword>
<evidence type="ECO:0000256" key="3">
    <source>
        <dbReference type="ARBA" id="ARBA00022801"/>
    </source>
</evidence>
<dbReference type="CDD" id="cd00540">
    <property type="entry name" value="AAG"/>
    <property type="match status" value="1"/>
</dbReference>
<dbReference type="InterPro" id="IPR036995">
    <property type="entry name" value="MPG_sf"/>
</dbReference>
<evidence type="ECO:0000256" key="1">
    <source>
        <dbReference type="ARBA" id="ARBA00009232"/>
    </source>
</evidence>
<keyword evidence="6" id="KW-0326">Glycosidase</keyword>
<sequence length="203" mass="22510">MRRRGDSANWGLPLQRDFYERDTPTVARDLVGKILLHRTRAGAAGGRIVEVEAYLGSTDSASHAYRGLTPRNRPMFGTPGTVYVYFTYGMHYCMNVVTEPEGVPGAILIRALEPLFGVPLMQRRRGVKQILDLARGPARLTQALGINLTQNEADLTSEILFITDNGEKSPPLGVSGRIGIRTARELPLRFYLLGSPFVSRPER</sequence>
<dbReference type="PANTHER" id="PTHR10429:SF0">
    <property type="entry name" value="DNA-3-METHYLADENINE GLYCOSYLASE"/>
    <property type="match status" value="1"/>
</dbReference>
<evidence type="ECO:0000313" key="6">
    <source>
        <dbReference type="EMBL" id="MBI3014009.1"/>
    </source>
</evidence>
<gene>
    <name evidence="6" type="ORF">HYY65_02850</name>
</gene>
<evidence type="ECO:0000256" key="4">
    <source>
        <dbReference type="ARBA" id="ARBA00023204"/>
    </source>
</evidence>
<dbReference type="AlphaFoldDB" id="A0A932GN26"/>
<dbReference type="InterPro" id="IPR003180">
    <property type="entry name" value="MPG"/>
</dbReference>
<evidence type="ECO:0000256" key="2">
    <source>
        <dbReference type="ARBA" id="ARBA00022763"/>
    </source>
</evidence>
<proteinExistence type="inferred from homology"/>
<dbReference type="SUPFAM" id="SSF50486">
    <property type="entry name" value="FMT C-terminal domain-like"/>
    <property type="match status" value="1"/>
</dbReference>
<dbReference type="Gene3D" id="3.10.300.10">
    <property type="entry name" value="Methylpurine-DNA glycosylase (MPG)"/>
    <property type="match status" value="1"/>
</dbReference>
<dbReference type="NCBIfam" id="TIGR00567">
    <property type="entry name" value="3mg"/>
    <property type="match status" value="1"/>
</dbReference>
<dbReference type="GO" id="GO:0006284">
    <property type="term" value="P:base-excision repair"/>
    <property type="evidence" value="ECO:0007669"/>
    <property type="project" value="InterPro"/>
</dbReference>